<proteinExistence type="predicted"/>
<dbReference type="RefSeq" id="WP_144993232.1">
    <property type="nucleotide sequence ID" value="NZ_CP036281.1"/>
</dbReference>
<reference evidence="2 3" key="1">
    <citation type="submission" date="2019-02" db="EMBL/GenBank/DDBJ databases">
        <title>Deep-cultivation of Planctomycetes and their phenomic and genomic characterization uncovers novel biology.</title>
        <authorList>
            <person name="Wiegand S."/>
            <person name="Jogler M."/>
            <person name="Boedeker C."/>
            <person name="Pinto D."/>
            <person name="Vollmers J."/>
            <person name="Rivas-Marin E."/>
            <person name="Kohn T."/>
            <person name="Peeters S.H."/>
            <person name="Heuer A."/>
            <person name="Rast P."/>
            <person name="Oberbeckmann S."/>
            <person name="Bunk B."/>
            <person name="Jeske O."/>
            <person name="Meyerdierks A."/>
            <person name="Storesund J.E."/>
            <person name="Kallscheuer N."/>
            <person name="Luecker S."/>
            <person name="Lage O.M."/>
            <person name="Pohl T."/>
            <person name="Merkel B.J."/>
            <person name="Hornburger P."/>
            <person name="Mueller R.-W."/>
            <person name="Bruemmer F."/>
            <person name="Labrenz M."/>
            <person name="Spormann A.M."/>
            <person name="Op den Camp H."/>
            <person name="Overmann J."/>
            <person name="Amann R."/>
            <person name="Jetten M.S.M."/>
            <person name="Mascher T."/>
            <person name="Medema M.H."/>
            <person name="Devos D.P."/>
            <person name="Kaster A.-K."/>
            <person name="Ovreas L."/>
            <person name="Rohde M."/>
            <person name="Galperin M.Y."/>
            <person name="Jogler C."/>
        </authorList>
    </citation>
    <scope>NUCLEOTIDE SEQUENCE [LARGE SCALE GENOMIC DNA]</scope>
    <source>
        <strain evidence="2 3">Pla110</strain>
    </source>
</reference>
<dbReference type="CDD" id="cd07043">
    <property type="entry name" value="STAS_anti-anti-sigma_factors"/>
    <property type="match status" value="1"/>
</dbReference>
<evidence type="ECO:0000313" key="3">
    <source>
        <dbReference type="Proteomes" id="UP000317178"/>
    </source>
</evidence>
<evidence type="ECO:0000259" key="1">
    <source>
        <dbReference type="Pfam" id="PF01740"/>
    </source>
</evidence>
<dbReference type="KEGG" id="plon:Pla110_06970"/>
<dbReference type="Proteomes" id="UP000317178">
    <property type="component" value="Chromosome"/>
</dbReference>
<dbReference type="InterPro" id="IPR002645">
    <property type="entry name" value="STAS_dom"/>
</dbReference>
<dbReference type="InterPro" id="IPR036513">
    <property type="entry name" value="STAS_dom_sf"/>
</dbReference>
<protein>
    <recommendedName>
        <fullName evidence="1">STAS domain-containing protein</fullName>
    </recommendedName>
</protein>
<organism evidence="2 3">
    <name type="scientific">Polystyrenella longa</name>
    <dbReference type="NCBI Taxonomy" id="2528007"/>
    <lineage>
        <taxon>Bacteria</taxon>
        <taxon>Pseudomonadati</taxon>
        <taxon>Planctomycetota</taxon>
        <taxon>Planctomycetia</taxon>
        <taxon>Planctomycetales</taxon>
        <taxon>Planctomycetaceae</taxon>
        <taxon>Polystyrenella</taxon>
    </lineage>
</organism>
<accession>A0A518CIB7</accession>
<keyword evidence="3" id="KW-1185">Reference proteome</keyword>
<dbReference type="Pfam" id="PF01740">
    <property type="entry name" value="STAS"/>
    <property type="match status" value="1"/>
</dbReference>
<name>A0A518CIB7_9PLAN</name>
<sequence>MLRSAVQFEGPILMEMPHKVFPVEVQPRVLVVTPVGDAVAFKDCDVKWELTMILNQLERLPVHHVMIDFSAANYFGSVVIGSMVRLSSLVKGRGGKAAMCGASEDMQVVLDAMNLNQMWSQFQDRNEAVRWLNS</sequence>
<dbReference type="EMBL" id="CP036281">
    <property type="protein sequence ID" value="QDU78993.1"/>
    <property type="molecule type" value="Genomic_DNA"/>
</dbReference>
<gene>
    <name evidence="2" type="ORF">Pla110_06970</name>
</gene>
<evidence type="ECO:0000313" key="2">
    <source>
        <dbReference type="EMBL" id="QDU78993.1"/>
    </source>
</evidence>
<dbReference type="AlphaFoldDB" id="A0A518CIB7"/>
<dbReference type="SUPFAM" id="SSF52091">
    <property type="entry name" value="SpoIIaa-like"/>
    <property type="match status" value="1"/>
</dbReference>
<feature type="domain" description="STAS" evidence="1">
    <location>
        <begin position="23"/>
        <end position="127"/>
    </location>
</feature>
<dbReference type="Gene3D" id="3.30.750.24">
    <property type="entry name" value="STAS domain"/>
    <property type="match status" value="1"/>
</dbReference>
<dbReference type="OrthoDB" id="283723at2"/>